<gene>
    <name evidence="1" type="ORF">MNB_SV-13-631</name>
</gene>
<dbReference type="SUPFAM" id="SSF52833">
    <property type="entry name" value="Thioredoxin-like"/>
    <property type="match status" value="1"/>
</dbReference>
<dbReference type="AlphaFoldDB" id="A0A1W1D0V6"/>
<dbReference type="EMBL" id="FPHM01000254">
    <property type="protein sequence ID" value="SFV71501.1"/>
    <property type="molecule type" value="Genomic_DNA"/>
</dbReference>
<dbReference type="InterPro" id="IPR036249">
    <property type="entry name" value="Thioredoxin-like_sf"/>
</dbReference>
<evidence type="ECO:0008006" key="2">
    <source>
        <dbReference type="Google" id="ProtNLM"/>
    </source>
</evidence>
<dbReference type="Gene3D" id="3.40.30.10">
    <property type="entry name" value="Glutaredoxin"/>
    <property type="match status" value="1"/>
</dbReference>
<reference evidence="1" key="1">
    <citation type="submission" date="2016-10" db="EMBL/GenBank/DDBJ databases">
        <authorList>
            <person name="de Groot N.N."/>
        </authorList>
    </citation>
    <scope>NUCLEOTIDE SEQUENCE</scope>
</reference>
<sequence>MPIIEKVKNSYQDRVSVIAVQAMSPMLKWEAKRFIQQHNMNYPVIDRDEADKILVHIREIYQWTGFLPYVMLIKDGQIEQVFKGANNMSFEQLSQGINDIK</sequence>
<evidence type="ECO:0000313" key="1">
    <source>
        <dbReference type="EMBL" id="SFV71501.1"/>
    </source>
</evidence>
<protein>
    <recommendedName>
        <fullName evidence="2">Thioredoxin-like fold domain-containing protein</fullName>
    </recommendedName>
</protein>
<organism evidence="1">
    <name type="scientific">hydrothermal vent metagenome</name>
    <dbReference type="NCBI Taxonomy" id="652676"/>
    <lineage>
        <taxon>unclassified sequences</taxon>
        <taxon>metagenomes</taxon>
        <taxon>ecological metagenomes</taxon>
    </lineage>
</organism>
<name>A0A1W1D0V6_9ZZZZ</name>
<accession>A0A1W1D0V6</accession>
<proteinExistence type="predicted"/>